<accession>A0A0F9B862</accession>
<proteinExistence type="predicted"/>
<gene>
    <name evidence="1" type="ORF">LCGC14_2758910</name>
</gene>
<reference evidence="1" key="1">
    <citation type="journal article" date="2015" name="Nature">
        <title>Complex archaea that bridge the gap between prokaryotes and eukaryotes.</title>
        <authorList>
            <person name="Spang A."/>
            <person name="Saw J.H."/>
            <person name="Jorgensen S.L."/>
            <person name="Zaremba-Niedzwiedzka K."/>
            <person name="Martijn J."/>
            <person name="Lind A.E."/>
            <person name="van Eijk R."/>
            <person name="Schleper C."/>
            <person name="Guy L."/>
            <person name="Ettema T.J."/>
        </authorList>
    </citation>
    <scope>NUCLEOTIDE SEQUENCE</scope>
</reference>
<dbReference type="AlphaFoldDB" id="A0A0F9B862"/>
<evidence type="ECO:0000313" key="1">
    <source>
        <dbReference type="EMBL" id="KKK86869.1"/>
    </source>
</evidence>
<organism evidence="1">
    <name type="scientific">marine sediment metagenome</name>
    <dbReference type="NCBI Taxonomy" id="412755"/>
    <lineage>
        <taxon>unclassified sequences</taxon>
        <taxon>metagenomes</taxon>
        <taxon>ecological metagenomes</taxon>
    </lineage>
</organism>
<name>A0A0F9B862_9ZZZZ</name>
<protein>
    <submittedName>
        <fullName evidence="1">Uncharacterized protein</fullName>
    </submittedName>
</protein>
<sequence>MRTIVTLTIGSKHWAPQTYLNNAQACLIERAVQQAIDAEVASEFMKANNKPYLGTPDQIAVKVLRKDIQKPGRRGQTVRQ</sequence>
<comment type="caution">
    <text evidence="1">The sequence shown here is derived from an EMBL/GenBank/DDBJ whole genome shotgun (WGS) entry which is preliminary data.</text>
</comment>
<dbReference type="EMBL" id="LAZR01050659">
    <property type="protein sequence ID" value="KKK86869.1"/>
    <property type="molecule type" value="Genomic_DNA"/>
</dbReference>